<keyword evidence="1" id="KW-0333">Golgi apparatus</keyword>
<proteinExistence type="inferred from homology"/>
<dbReference type="GO" id="GO:0005802">
    <property type="term" value="C:trans-Golgi network"/>
    <property type="evidence" value="ECO:0007669"/>
    <property type="project" value="UniProtKB-UniRule"/>
</dbReference>
<comment type="subcellular location">
    <subcellularLocation>
        <location evidence="1">Early endosome</location>
    </subcellularLocation>
    <subcellularLocation>
        <location evidence="1">Recycling endosome</location>
    </subcellularLocation>
    <subcellularLocation>
        <location evidence="1">Golgi apparatus</location>
        <location evidence="1">trans-Golgi network</location>
    </subcellularLocation>
    <subcellularLocation>
        <location evidence="1">Cytoplasmic vesicle</location>
        <location evidence="1">Clathrin-coated vesicle</location>
    </subcellularLocation>
</comment>
<keyword evidence="1" id="KW-0968">Cytoplasmic vesicle</keyword>
<feature type="compositionally biased region" description="Basic and acidic residues" evidence="2">
    <location>
        <begin position="118"/>
        <end position="127"/>
    </location>
</feature>
<evidence type="ECO:0000313" key="4">
    <source>
        <dbReference type="EMBL" id="KPP58018.1"/>
    </source>
</evidence>
<dbReference type="AlphaFoldDB" id="A0A0P7TAC3"/>
<dbReference type="GO" id="GO:0001881">
    <property type="term" value="P:receptor recycling"/>
    <property type="evidence" value="ECO:0007669"/>
    <property type="project" value="UniProtKB-UniRule"/>
</dbReference>
<keyword evidence="1" id="KW-0597">Phosphoprotein</keyword>
<dbReference type="Pfam" id="PF00169">
    <property type="entry name" value="PH"/>
    <property type="match status" value="1"/>
</dbReference>
<comment type="function">
    <text evidence="1">Plays a role in endocytic trafficking. Required for receptor recycling from endosomes, both to the trans-Golgi network and the plasma membrane.</text>
</comment>
<dbReference type="InterPro" id="IPR011993">
    <property type="entry name" value="PH-like_dom_sf"/>
</dbReference>
<dbReference type="EMBL" id="JARO02014875">
    <property type="protein sequence ID" value="KPP58018.1"/>
    <property type="molecule type" value="Genomic_DNA"/>
</dbReference>
<dbReference type="PANTHER" id="PTHR22902:SF17">
    <property type="entry name" value="SESQUIPEDALIAN-1"/>
    <property type="match status" value="1"/>
</dbReference>
<dbReference type="GO" id="GO:0030136">
    <property type="term" value="C:clathrin-coated vesicle"/>
    <property type="evidence" value="ECO:0007669"/>
    <property type="project" value="UniProtKB-SubCell"/>
</dbReference>
<organism evidence="4 5">
    <name type="scientific">Scleropages formosus</name>
    <name type="common">Asian bonytongue</name>
    <name type="synonym">Osteoglossum formosum</name>
    <dbReference type="NCBI Taxonomy" id="113540"/>
    <lineage>
        <taxon>Eukaryota</taxon>
        <taxon>Metazoa</taxon>
        <taxon>Chordata</taxon>
        <taxon>Craniata</taxon>
        <taxon>Vertebrata</taxon>
        <taxon>Euteleostomi</taxon>
        <taxon>Actinopterygii</taxon>
        <taxon>Neopterygii</taxon>
        <taxon>Teleostei</taxon>
        <taxon>Osteoglossocephala</taxon>
        <taxon>Osteoglossomorpha</taxon>
        <taxon>Osteoglossiformes</taxon>
        <taxon>Osteoglossidae</taxon>
        <taxon>Scleropages</taxon>
    </lineage>
</organism>
<dbReference type="PROSITE" id="PS50003">
    <property type="entry name" value="PH_DOMAIN"/>
    <property type="match status" value="1"/>
</dbReference>
<dbReference type="Gene3D" id="2.30.29.30">
    <property type="entry name" value="Pleckstrin-homology domain (PH domain)/Phosphotyrosine-binding domain (PTB)"/>
    <property type="match status" value="1"/>
</dbReference>
<comment type="similarity">
    <text evidence="1">Belongs to the sesquipedalian family.</text>
</comment>
<name>A0A0P7TAC3_SCLFO</name>
<dbReference type="GO" id="GO:0007032">
    <property type="term" value="P:endosome organization"/>
    <property type="evidence" value="ECO:0007669"/>
    <property type="project" value="UniProtKB-UniRule"/>
</dbReference>
<evidence type="ECO:0000256" key="1">
    <source>
        <dbReference type="RuleBase" id="RU369082"/>
    </source>
</evidence>
<dbReference type="InterPro" id="IPR001849">
    <property type="entry name" value="PH_domain"/>
</dbReference>
<feature type="non-terminal residue" evidence="4">
    <location>
        <position position="1"/>
    </location>
</feature>
<evidence type="ECO:0000313" key="5">
    <source>
        <dbReference type="Proteomes" id="UP000034805"/>
    </source>
</evidence>
<protein>
    <recommendedName>
        <fullName evidence="1">Sesquipedalian</fullName>
        <shortName evidence="1">Ses</shortName>
    </recommendedName>
    <alternativeName>
        <fullName evidence="1">PH domain-containing endocytic trafficking adaptor</fullName>
    </alternativeName>
</protein>
<dbReference type="InterPro" id="IPR045188">
    <property type="entry name" value="Boi1/Boi2-like"/>
</dbReference>
<dbReference type="Proteomes" id="UP000034805">
    <property type="component" value="Unassembled WGS sequence"/>
</dbReference>
<keyword evidence="1" id="KW-0967">Endosome</keyword>
<dbReference type="GO" id="GO:0005769">
    <property type="term" value="C:early endosome"/>
    <property type="evidence" value="ECO:0007669"/>
    <property type="project" value="UniProtKB-SubCell"/>
</dbReference>
<evidence type="ECO:0000259" key="3">
    <source>
        <dbReference type="PROSITE" id="PS50003"/>
    </source>
</evidence>
<accession>A0A0P7TAC3</accession>
<dbReference type="PANTHER" id="PTHR22902">
    <property type="entry name" value="SESQUIPEDALIAN"/>
    <property type="match status" value="1"/>
</dbReference>
<dbReference type="SUPFAM" id="SSF50729">
    <property type="entry name" value="PH domain-like"/>
    <property type="match status" value="1"/>
</dbReference>
<evidence type="ECO:0000256" key="2">
    <source>
        <dbReference type="SAM" id="MobiDB-lite"/>
    </source>
</evidence>
<dbReference type="GO" id="GO:0005829">
    <property type="term" value="C:cytosol"/>
    <property type="evidence" value="ECO:0007669"/>
    <property type="project" value="GOC"/>
</dbReference>
<dbReference type="STRING" id="113540.ENSSFOP00015078311"/>
<dbReference type="GO" id="GO:0042147">
    <property type="term" value="P:retrograde transport, endosome to Golgi"/>
    <property type="evidence" value="ECO:0007669"/>
    <property type="project" value="UniProtKB-UniRule"/>
</dbReference>
<reference evidence="4 5" key="1">
    <citation type="submission" date="2015-08" db="EMBL/GenBank/DDBJ databases">
        <title>The genome of the Asian arowana (Scleropages formosus).</title>
        <authorList>
            <person name="Tan M.H."/>
            <person name="Gan H.M."/>
            <person name="Croft L.J."/>
            <person name="Austin C.M."/>
        </authorList>
    </citation>
    <scope>NUCLEOTIDE SEQUENCE [LARGE SCALE GENOMIC DNA]</scope>
    <source>
        <strain evidence="4">Aro1</strain>
    </source>
</reference>
<dbReference type="GO" id="GO:0055037">
    <property type="term" value="C:recycling endosome"/>
    <property type="evidence" value="ECO:0007669"/>
    <property type="project" value="UniProtKB-SubCell"/>
</dbReference>
<comment type="caution">
    <text evidence="4">The sequence shown here is derived from an EMBL/GenBank/DDBJ whole genome shotgun (WGS) entry which is preliminary data.</text>
</comment>
<dbReference type="SMART" id="SM00233">
    <property type="entry name" value="PH"/>
    <property type="match status" value="1"/>
</dbReference>
<feature type="region of interest" description="Disordered" evidence="2">
    <location>
        <begin position="103"/>
        <end position="127"/>
    </location>
</feature>
<feature type="domain" description="PH" evidence="3">
    <location>
        <begin position="1"/>
        <end position="86"/>
    </location>
</feature>
<sequence length="266" mass="29302">GERNTSYQRRWFVLKGNILFYKDRPGDRDLLGVIVLEGCSVQLCESDEQFAFSLVFSGAGHRIYKLAADDQPGQESWIKALLSANHDFLSLLLKDLEKQYEGEREEGVGSAPGAVRPRRPDAASDAKRSAYLEESRLRCTVIGPDAEQLTHSLCALTWGGPASGAPPGAREARSYSANSFLQAQPVAGKSKPSKSPKLWPKRNAHVTPINGPAPPLGEWPLVGSGPLEDFPELHEHYGKEIKELRAKWLQVKREEQAAEGDLIDFG</sequence>
<gene>
    <name evidence="4" type="ORF">Z043_124202</name>
</gene>